<evidence type="ECO:0000256" key="5">
    <source>
        <dbReference type="ARBA" id="ARBA00023027"/>
    </source>
</evidence>
<feature type="domain" description="NAD(P)-binding" evidence="8">
    <location>
        <begin position="4"/>
        <end position="331"/>
    </location>
</feature>
<dbReference type="InterPro" id="IPR016040">
    <property type="entry name" value="NAD(P)-bd_dom"/>
</dbReference>
<dbReference type="NCBIfam" id="NF007490">
    <property type="entry name" value="PRK10084.1"/>
    <property type="match status" value="1"/>
</dbReference>
<evidence type="ECO:0000256" key="1">
    <source>
        <dbReference type="ARBA" id="ARBA00001539"/>
    </source>
</evidence>
<comment type="catalytic activity">
    <reaction evidence="1 7">
        <text>dTDP-alpha-D-glucose = dTDP-4-dehydro-6-deoxy-alpha-D-glucose + H2O</text>
        <dbReference type="Rhea" id="RHEA:17221"/>
        <dbReference type="ChEBI" id="CHEBI:15377"/>
        <dbReference type="ChEBI" id="CHEBI:57477"/>
        <dbReference type="ChEBI" id="CHEBI:57649"/>
        <dbReference type="EC" id="4.2.1.46"/>
    </reaction>
</comment>
<dbReference type="GO" id="GO:0009225">
    <property type="term" value="P:nucleotide-sugar metabolic process"/>
    <property type="evidence" value="ECO:0007669"/>
    <property type="project" value="InterPro"/>
</dbReference>
<dbReference type="SUPFAM" id="SSF51735">
    <property type="entry name" value="NAD(P)-binding Rossmann-fold domains"/>
    <property type="match status" value="1"/>
</dbReference>
<dbReference type="Gene3D" id="3.90.25.10">
    <property type="entry name" value="UDP-galactose 4-epimerase, domain 1"/>
    <property type="match status" value="1"/>
</dbReference>
<evidence type="ECO:0000256" key="4">
    <source>
        <dbReference type="ARBA" id="ARBA00011990"/>
    </source>
</evidence>
<dbReference type="EC" id="4.2.1.46" evidence="4 7"/>
<dbReference type="Proteomes" id="UP000003692">
    <property type="component" value="Unassembled WGS sequence"/>
</dbReference>
<keyword evidence="6 7" id="KW-0456">Lyase</keyword>
<evidence type="ECO:0000256" key="2">
    <source>
        <dbReference type="ARBA" id="ARBA00001911"/>
    </source>
</evidence>
<organism evidence="9 10">
    <name type="scientific">Edwardsiella tarda ATCC 23685</name>
    <dbReference type="NCBI Taxonomy" id="500638"/>
    <lineage>
        <taxon>Bacteria</taxon>
        <taxon>Pseudomonadati</taxon>
        <taxon>Pseudomonadota</taxon>
        <taxon>Gammaproteobacteria</taxon>
        <taxon>Enterobacterales</taxon>
        <taxon>Hafniaceae</taxon>
        <taxon>Edwardsiella</taxon>
    </lineage>
</organism>
<dbReference type="AlphaFoldDB" id="D4F3K7"/>
<dbReference type="RefSeq" id="WP_005284119.1">
    <property type="nucleotide sequence ID" value="NZ_GG739633.1"/>
</dbReference>
<reference evidence="9 10" key="1">
    <citation type="submission" date="2010-02" db="EMBL/GenBank/DDBJ databases">
        <authorList>
            <person name="Weinstock G."/>
            <person name="Sodergren E."/>
            <person name="Clifton S."/>
            <person name="Fulton L."/>
            <person name="Fulton B."/>
            <person name="Courtney L."/>
            <person name="Fronick C."/>
            <person name="Harrison M."/>
            <person name="Strong C."/>
            <person name="Farmer C."/>
            <person name="Delahaunty K."/>
            <person name="Markovic C."/>
            <person name="Hall O."/>
            <person name="Minx P."/>
            <person name="Tomlinson C."/>
            <person name="Mitreva M."/>
            <person name="Nelson J."/>
            <person name="Hou S."/>
            <person name="Wollam A."/>
            <person name="Pepin K.H."/>
            <person name="Johnson M."/>
            <person name="Bhonagiri V."/>
            <person name="Zhang X."/>
            <person name="Suruliraj S."/>
            <person name="Warren W."/>
            <person name="Chinwalla A."/>
            <person name="Mardis E.R."/>
            <person name="Wilson R.K."/>
        </authorList>
    </citation>
    <scope>NUCLEOTIDE SEQUENCE [LARGE SCALE GENOMIC DNA]</scope>
    <source>
        <strain evidence="9 10">ATCC 23685</strain>
    </source>
</reference>
<dbReference type="HOGENOM" id="CLU_007383_1_14_6"/>
<proteinExistence type="inferred from homology"/>
<dbReference type="Pfam" id="PF16363">
    <property type="entry name" value="GDP_Man_Dehyd"/>
    <property type="match status" value="1"/>
</dbReference>
<dbReference type="PANTHER" id="PTHR43000">
    <property type="entry name" value="DTDP-D-GLUCOSE 4,6-DEHYDRATASE-RELATED"/>
    <property type="match status" value="1"/>
</dbReference>
<dbReference type="GO" id="GO:0008460">
    <property type="term" value="F:dTDP-glucose 4,6-dehydratase activity"/>
    <property type="evidence" value="ECO:0007669"/>
    <property type="project" value="UniProtKB-EC"/>
</dbReference>
<protein>
    <recommendedName>
        <fullName evidence="4 7">dTDP-glucose 4,6-dehydratase</fullName>
        <ecNumber evidence="4 7">4.2.1.46</ecNumber>
    </recommendedName>
</protein>
<evidence type="ECO:0000313" key="10">
    <source>
        <dbReference type="Proteomes" id="UP000003692"/>
    </source>
</evidence>
<evidence type="ECO:0000256" key="6">
    <source>
        <dbReference type="ARBA" id="ARBA00023239"/>
    </source>
</evidence>
<sequence>MKILVTGGAGFIGSAVIRHIIKQTDDEVVNVDKLTYAGNLESLAEVAENSRYCFEHADICDKAAMVRIFSEHQPDAIMHLAAESHVDRSISGPAAFIETNIVGTYVLLEACRQYWSSLSAEKKAAFRFHHISTDEVYGDLPHPDEMASETVLPLFTEQTAYAPSSPYSASKASSDHLVRAWMRTYGLPTIVTNCSNNYGPYHFPEKLIPLVILNALEGKALPIYGKGDQIRDWLYVEDHARALYTVVTQGKAGETYNIGGHNEKQNLDVVHTICDLLDEIVPKKGGSYRDQITYVADRPGHDRRYAIDAQKISVELGWKPAETFESGIRKTVQWYLDNLQWVNNIKSGAYQAWIEQNYERRI</sequence>
<comment type="caution">
    <text evidence="9">The sequence shown here is derived from an EMBL/GenBank/DDBJ whole genome shotgun (WGS) entry which is preliminary data.</text>
</comment>
<evidence type="ECO:0000256" key="3">
    <source>
        <dbReference type="ARBA" id="ARBA00008178"/>
    </source>
</evidence>
<dbReference type="Gene3D" id="3.40.50.720">
    <property type="entry name" value="NAD(P)-binding Rossmann-like Domain"/>
    <property type="match status" value="1"/>
</dbReference>
<gene>
    <name evidence="9" type="primary">rfbB</name>
    <name evidence="9" type="ORF">EDWATA_01317</name>
</gene>
<dbReference type="NCBIfam" id="TIGR01181">
    <property type="entry name" value="dTDP_gluc_dehyt"/>
    <property type="match status" value="1"/>
</dbReference>
<comment type="similarity">
    <text evidence="3 7">Belongs to the NAD(P)-dependent epimerase/dehydratase family. dTDP-glucose dehydratase subfamily.</text>
</comment>
<name>D4F3K7_EDWTA</name>
<evidence type="ECO:0000313" key="9">
    <source>
        <dbReference type="EMBL" id="EFE23677.1"/>
    </source>
</evidence>
<dbReference type="EMBL" id="ADGK01000067">
    <property type="protein sequence ID" value="EFE23677.1"/>
    <property type="molecule type" value="Genomic_DNA"/>
</dbReference>
<dbReference type="FunFam" id="3.40.50.720:FF:000108">
    <property type="entry name" value="dTDP-glucose 4,6-dehydratase"/>
    <property type="match status" value="1"/>
</dbReference>
<evidence type="ECO:0000259" key="8">
    <source>
        <dbReference type="Pfam" id="PF16363"/>
    </source>
</evidence>
<dbReference type="CDD" id="cd05246">
    <property type="entry name" value="dTDP_GD_SDR_e"/>
    <property type="match status" value="1"/>
</dbReference>
<dbReference type="InterPro" id="IPR036291">
    <property type="entry name" value="NAD(P)-bd_dom_sf"/>
</dbReference>
<evidence type="ECO:0000256" key="7">
    <source>
        <dbReference type="RuleBase" id="RU004473"/>
    </source>
</evidence>
<dbReference type="InterPro" id="IPR005888">
    <property type="entry name" value="dTDP_Gluc_deHydtase"/>
</dbReference>
<comment type="cofactor">
    <cofactor evidence="2 7">
        <name>NAD(+)</name>
        <dbReference type="ChEBI" id="CHEBI:57540"/>
    </cofactor>
</comment>
<keyword evidence="5" id="KW-0520">NAD</keyword>
<accession>D4F3K7</accession>